<dbReference type="EMBL" id="JRLX01000005">
    <property type="protein sequence ID" value="KGO87459.1"/>
    <property type="molecule type" value="Genomic_DNA"/>
</dbReference>
<accession>A0A0A2M5A6</accession>
<evidence type="ECO:0000259" key="2">
    <source>
        <dbReference type="Pfam" id="PF02563"/>
    </source>
</evidence>
<name>A0A0A2M5A6_9FLAO</name>
<dbReference type="PANTHER" id="PTHR33619:SF3">
    <property type="entry name" value="POLYSACCHARIDE EXPORT PROTEIN GFCE-RELATED"/>
    <property type="match status" value="1"/>
</dbReference>
<dbReference type="InterPro" id="IPR003715">
    <property type="entry name" value="Poly_export_N"/>
</dbReference>
<evidence type="ECO:0000313" key="4">
    <source>
        <dbReference type="EMBL" id="KGO87459.1"/>
    </source>
</evidence>
<organism evidence="4 5">
    <name type="scientific">Flavobacterium rivuli WB 3.3-2 = DSM 21788</name>
    <dbReference type="NCBI Taxonomy" id="1121895"/>
    <lineage>
        <taxon>Bacteria</taxon>
        <taxon>Pseudomonadati</taxon>
        <taxon>Bacteroidota</taxon>
        <taxon>Flavobacteriia</taxon>
        <taxon>Flavobacteriales</taxon>
        <taxon>Flavobacteriaceae</taxon>
        <taxon>Flavobacterium</taxon>
    </lineage>
</organism>
<feature type="domain" description="Polysaccharide export protein N-terminal" evidence="2">
    <location>
        <begin position="36"/>
        <end position="136"/>
    </location>
</feature>
<dbReference type="OrthoDB" id="662756at2"/>
<dbReference type="InterPro" id="IPR019554">
    <property type="entry name" value="Soluble_ligand-bd"/>
</dbReference>
<dbReference type="InterPro" id="IPR049712">
    <property type="entry name" value="Poly_export"/>
</dbReference>
<dbReference type="eggNOG" id="COG1596">
    <property type="taxonomic scope" value="Bacteria"/>
</dbReference>
<evidence type="ECO:0000313" key="5">
    <source>
        <dbReference type="Proteomes" id="UP000030152"/>
    </source>
</evidence>
<feature type="domain" description="Soluble ligand binding" evidence="3">
    <location>
        <begin position="139"/>
        <end position="187"/>
    </location>
</feature>
<proteinExistence type="predicted"/>
<protein>
    <submittedName>
        <fullName evidence="4">Uncharacterized protein</fullName>
    </submittedName>
</protein>
<dbReference type="PANTHER" id="PTHR33619">
    <property type="entry name" value="POLYSACCHARIDE EXPORT PROTEIN GFCE-RELATED"/>
    <property type="match status" value="1"/>
</dbReference>
<dbReference type="AlphaFoldDB" id="A0A0A2M5A6"/>
<keyword evidence="1" id="KW-0732">Signal</keyword>
<dbReference type="Proteomes" id="UP000030152">
    <property type="component" value="Unassembled WGS sequence"/>
</dbReference>
<evidence type="ECO:0000259" key="3">
    <source>
        <dbReference type="Pfam" id="PF10531"/>
    </source>
</evidence>
<dbReference type="PROSITE" id="PS51257">
    <property type="entry name" value="PROKAR_LIPOPROTEIN"/>
    <property type="match status" value="1"/>
</dbReference>
<gene>
    <name evidence="4" type="ORF">Q765_07275</name>
</gene>
<dbReference type="STRING" id="1121895.GCA_000378485_02379"/>
<dbReference type="Pfam" id="PF02563">
    <property type="entry name" value="Poly_export"/>
    <property type="match status" value="1"/>
</dbReference>
<comment type="caution">
    <text evidence="4">The sequence shown here is derived from an EMBL/GenBank/DDBJ whole genome shotgun (WGS) entry which is preliminary data.</text>
</comment>
<dbReference type="GO" id="GO:0015159">
    <property type="term" value="F:polysaccharide transmembrane transporter activity"/>
    <property type="evidence" value="ECO:0007669"/>
    <property type="project" value="InterPro"/>
</dbReference>
<dbReference type="RefSeq" id="WP_020213545.1">
    <property type="nucleotide sequence ID" value="NZ_JRLX01000005.1"/>
</dbReference>
<dbReference type="Pfam" id="PF10531">
    <property type="entry name" value="SLBB"/>
    <property type="match status" value="1"/>
</dbReference>
<keyword evidence="5" id="KW-1185">Reference proteome</keyword>
<evidence type="ECO:0000256" key="1">
    <source>
        <dbReference type="ARBA" id="ARBA00022729"/>
    </source>
</evidence>
<sequence>MIKKITVLFLIAIALTSCVSRKKIVYFQNVSSLSDNNYEPKVQPDDEVLIIVNVTSPNEALAAPFNQSSVVNLTPGAGAGQSGEGRTYRVDKDGFIQLPLVGSIKLGGLSRQQALEELNKEVKKYISNPIITLRVTNFKFTVLGEVKLPGTYTYPGERLTLPEALGLAGDLTVYGKRNNVLVIRDLSGKKTYNYIDLTKVDFMQSEFYYLSQNDLIYIEPNKTAVNSSATGRDLTIAISSLSVIIAIISIITR</sequence>
<reference evidence="4 5" key="1">
    <citation type="submission" date="2013-09" db="EMBL/GenBank/DDBJ databases">
        <authorList>
            <person name="Zeng Z."/>
            <person name="Chen C."/>
        </authorList>
    </citation>
    <scope>NUCLEOTIDE SEQUENCE [LARGE SCALE GENOMIC DNA]</scope>
    <source>
        <strain evidence="4 5">WB 3.3-2</strain>
    </source>
</reference>
<dbReference type="Gene3D" id="3.10.560.10">
    <property type="entry name" value="Outer membrane lipoprotein wza domain like"/>
    <property type="match status" value="1"/>
</dbReference>